<sequence>MRANEVSVTAFTSDTVKDTDVKLKELAMKYANEKGIQAGNLEIARQE</sequence>
<organism evidence="1">
    <name type="scientific">bioreactor metagenome</name>
    <dbReference type="NCBI Taxonomy" id="1076179"/>
    <lineage>
        <taxon>unclassified sequences</taxon>
        <taxon>metagenomes</taxon>
        <taxon>ecological metagenomes</taxon>
    </lineage>
</organism>
<evidence type="ECO:0000313" key="1">
    <source>
        <dbReference type="EMBL" id="MPN21818.1"/>
    </source>
</evidence>
<protein>
    <submittedName>
        <fullName evidence="1">Uncharacterized protein</fullName>
    </submittedName>
</protein>
<comment type="caution">
    <text evidence="1">The sequence shown here is derived from an EMBL/GenBank/DDBJ whole genome shotgun (WGS) entry which is preliminary data.</text>
</comment>
<gene>
    <name evidence="1" type="ORF">SDC9_169200</name>
</gene>
<dbReference type="AlphaFoldDB" id="A0A645G4N2"/>
<reference evidence="1" key="1">
    <citation type="submission" date="2019-08" db="EMBL/GenBank/DDBJ databases">
        <authorList>
            <person name="Kucharzyk K."/>
            <person name="Murdoch R.W."/>
            <person name="Higgins S."/>
            <person name="Loffler F."/>
        </authorList>
    </citation>
    <scope>NUCLEOTIDE SEQUENCE</scope>
</reference>
<dbReference type="EMBL" id="VSSQ01069892">
    <property type="protein sequence ID" value="MPN21818.1"/>
    <property type="molecule type" value="Genomic_DNA"/>
</dbReference>
<accession>A0A645G4N2</accession>
<proteinExistence type="predicted"/>
<name>A0A645G4N2_9ZZZZ</name>